<feature type="transmembrane region" description="Helical" evidence="7">
    <location>
        <begin position="12"/>
        <end position="35"/>
    </location>
</feature>
<keyword evidence="4 7" id="KW-0812">Transmembrane</keyword>
<dbReference type="PIRSF" id="PIRSF004810">
    <property type="entry name" value="ChrA"/>
    <property type="match status" value="1"/>
</dbReference>
<evidence type="ECO:0000256" key="4">
    <source>
        <dbReference type="ARBA" id="ARBA00022692"/>
    </source>
</evidence>
<feature type="transmembrane region" description="Helical" evidence="7">
    <location>
        <begin position="116"/>
        <end position="135"/>
    </location>
</feature>
<keyword evidence="3" id="KW-1003">Cell membrane</keyword>
<dbReference type="InterPro" id="IPR003370">
    <property type="entry name" value="Chromate_transpt"/>
</dbReference>
<dbReference type="PANTHER" id="PTHR33567">
    <property type="entry name" value="CHROMATE ION TRANSPORTER (EUROFUNG)"/>
    <property type="match status" value="1"/>
</dbReference>
<evidence type="ECO:0000313" key="8">
    <source>
        <dbReference type="EMBL" id="KKN55189.1"/>
    </source>
</evidence>
<reference evidence="8" key="1">
    <citation type="journal article" date="2015" name="Nature">
        <title>Complex archaea that bridge the gap between prokaryotes and eukaryotes.</title>
        <authorList>
            <person name="Spang A."/>
            <person name="Saw J.H."/>
            <person name="Jorgensen S.L."/>
            <person name="Zaremba-Niedzwiedzka K."/>
            <person name="Martijn J."/>
            <person name="Lind A.E."/>
            <person name="van Eijk R."/>
            <person name="Schleper C."/>
            <person name="Guy L."/>
            <person name="Ettema T.J."/>
        </authorList>
    </citation>
    <scope>NUCLEOTIDE SEQUENCE</scope>
</reference>
<sequence length="400" mass="42057">MEKNNQHQGNLAEVFFTFLKLGLTAFGGPIAHLAYFKKELVDRRSWVSDSQFSQLLAICQFLPGPASSQLGFSLGLVRAGWLGGLAAFIAFTLPSALLLIVFASLLPALSGPVGDAAIHGLKIVAFAVVADAVISMSKKLCPDNQRIVIALISAAVLIIVDNAWLQLLVIICGAIAGIIMCKEGAVEQTAHLPIHYGRKLGGTLLCLFVTLLVGLPLFVTQDPSLISIADAFYRAGALVFGGGHVVLPLLEESVVSTGWISSETFLAGYGAAQAIPGPIFAFSAYLGAVIPTGDSAWLGATIALLFIFTPGFLLVAGILPFWRAVSHHAIVANAFSGVNAVVVGLLAAALYNPIFTSAINNAFDLAIGIIGFTMLKVWRLSAIFVVIWCLTASIAISLLV</sequence>
<comment type="subcellular location">
    <subcellularLocation>
        <location evidence="1">Cell membrane</location>
        <topology evidence="1">Multi-pass membrane protein</topology>
    </subcellularLocation>
</comment>
<gene>
    <name evidence="8" type="ORF">LCGC14_0584980</name>
</gene>
<evidence type="ECO:0000256" key="7">
    <source>
        <dbReference type="SAM" id="Phobius"/>
    </source>
</evidence>
<accession>A0A0F9RKB4</accession>
<feature type="transmembrane region" description="Helical" evidence="7">
    <location>
        <begin position="200"/>
        <end position="219"/>
    </location>
</feature>
<protein>
    <recommendedName>
        <fullName evidence="9">Chromate ion family chromate transporter</fullName>
    </recommendedName>
</protein>
<dbReference type="PANTHER" id="PTHR33567:SF3">
    <property type="entry name" value="CHROMATE ION TRANSPORTER (EUROFUNG)"/>
    <property type="match status" value="1"/>
</dbReference>
<proteinExistence type="inferred from homology"/>
<dbReference type="Pfam" id="PF02417">
    <property type="entry name" value="Chromate_transp"/>
    <property type="match status" value="2"/>
</dbReference>
<feature type="transmembrane region" description="Helical" evidence="7">
    <location>
        <begin position="55"/>
        <end position="77"/>
    </location>
</feature>
<feature type="transmembrane region" description="Helical" evidence="7">
    <location>
        <begin position="297"/>
        <end position="322"/>
    </location>
</feature>
<feature type="transmembrane region" description="Helical" evidence="7">
    <location>
        <begin position="328"/>
        <end position="351"/>
    </location>
</feature>
<evidence type="ECO:0000256" key="6">
    <source>
        <dbReference type="ARBA" id="ARBA00023136"/>
    </source>
</evidence>
<evidence type="ECO:0000256" key="5">
    <source>
        <dbReference type="ARBA" id="ARBA00022989"/>
    </source>
</evidence>
<feature type="transmembrane region" description="Helical" evidence="7">
    <location>
        <begin position="231"/>
        <end position="250"/>
    </location>
</feature>
<evidence type="ECO:0000256" key="2">
    <source>
        <dbReference type="ARBA" id="ARBA00005262"/>
    </source>
</evidence>
<keyword evidence="5 7" id="KW-1133">Transmembrane helix</keyword>
<evidence type="ECO:0000256" key="3">
    <source>
        <dbReference type="ARBA" id="ARBA00022475"/>
    </source>
</evidence>
<evidence type="ECO:0008006" key="9">
    <source>
        <dbReference type="Google" id="ProtNLM"/>
    </source>
</evidence>
<evidence type="ECO:0000256" key="1">
    <source>
        <dbReference type="ARBA" id="ARBA00004651"/>
    </source>
</evidence>
<comment type="caution">
    <text evidence="8">The sequence shown here is derived from an EMBL/GenBank/DDBJ whole genome shotgun (WGS) entry which is preliminary data.</text>
</comment>
<dbReference type="GO" id="GO:0005886">
    <property type="term" value="C:plasma membrane"/>
    <property type="evidence" value="ECO:0007669"/>
    <property type="project" value="UniProtKB-SubCell"/>
</dbReference>
<comment type="similarity">
    <text evidence="2">Belongs to the chromate ion transporter (CHR) (TC 2.A.51) family.</text>
</comment>
<dbReference type="NCBIfam" id="TIGR00937">
    <property type="entry name" value="2A51"/>
    <property type="match status" value="1"/>
</dbReference>
<feature type="transmembrane region" description="Helical" evidence="7">
    <location>
        <begin position="84"/>
        <end position="110"/>
    </location>
</feature>
<feature type="transmembrane region" description="Helical" evidence="7">
    <location>
        <begin position="381"/>
        <end position="399"/>
    </location>
</feature>
<organism evidence="8">
    <name type="scientific">marine sediment metagenome</name>
    <dbReference type="NCBI Taxonomy" id="412755"/>
    <lineage>
        <taxon>unclassified sequences</taxon>
        <taxon>metagenomes</taxon>
        <taxon>ecological metagenomes</taxon>
    </lineage>
</organism>
<feature type="transmembrane region" description="Helical" evidence="7">
    <location>
        <begin position="147"/>
        <end position="180"/>
    </location>
</feature>
<name>A0A0F9RKB4_9ZZZZ</name>
<feature type="transmembrane region" description="Helical" evidence="7">
    <location>
        <begin position="270"/>
        <end position="290"/>
    </location>
</feature>
<keyword evidence="6 7" id="KW-0472">Membrane</keyword>
<dbReference type="InterPro" id="IPR014047">
    <property type="entry name" value="Chr_Tranpt_l_chain"/>
</dbReference>
<dbReference type="GO" id="GO:0015109">
    <property type="term" value="F:chromate transmembrane transporter activity"/>
    <property type="evidence" value="ECO:0007669"/>
    <property type="project" value="InterPro"/>
</dbReference>
<dbReference type="AlphaFoldDB" id="A0A0F9RKB4"/>
<dbReference type="EMBL" id="LAZR01000897">
    <property type="protein sequence ID" value="KKN55189.1"/>
    <property type="molecule type" value="Genomic_DNA"/>
</dbReference>